<keyword evidence="3 6" id="KW-0812">Transmembrane</keyword>
<evidence type="ECO:0000256" key="6">
    <source>
        <dbReference type="SAM" id="Phobius"/>
    </source>
</evidence>
<feature type="transmembrane region" description="Helical" evidence="6">
    <location>
        <begin position="82"/>
        <end position="102"/>
    </location>
</feature>
<accession>S8C819</accession>
<dbReference type="Pfam" id="PF01061">
    <property type="entry name" value="ABC2_membrane"/>
    <property type="match status" value="1"/>
</dbReference>
<keyword evidence="2" id="KW-0813">Transport</keyword>
<keyword evidence="5 6" id="KW-0472">Membrane</keyword>
<feature type="transmembrane region" description="Helical" evidence="6">
    <location>
        <begin position="52"/>
        <end position="70"/>
    </location>
</feature>
<feature type="transmembrane region" description="Helical" evidence="6">
    <location>
        <begin position="273"/>
        <end position="298"/>
    </location>
</feature>
<gene>
    <name evidence="8" type="ORF">M569_14262</name>
</gene>
<evidence type="ECO:0000256" key="4">
    <source>
        <dbReference type="ARBA" id="ARBA00022989"/>
    </source>
</evidence>
<evidence type="ECO:0000313" key="9">
    <source>
        <dbReference type="Proteomes" id="UP000015453"/>
    </source>
</evidence>
<protein>
    <submittedName>
        <fullName evidence="8">Pleiotropic drug resistance protein 1</fullName>
    </submittedName>
</protein>
<keyword evidence="4 6" id="KW-1133">Transmembrane helix</keyword>
<comment type="subcellular location">
    <subcellularLocation>
        <location evidence="1">Membrane</location>
        <topology evidence="1">Multi-pass membrane protein</topology>
    </subcellularLocation>
</comment>
<dbReference type="EMBL" id="AUSU01007490">
    <property type="protein sequence ID" value="EPS60541.1"/>
    <property type="molecule type" value="Genomic_DNA"/>
</dbReference>
<evidence type="ECO:0000256" key="1">
    <source>
        <dbReference type="ARBA" id="ARBA00004141"/>
    </source>
</evidence>
<evidence type="ECO:0000259" key="7">
    <source>
        <dbReference type="Pfam" id="PF01061"/>
    </source>
</evidence>
<organism evidence="8 9">
    <name type="scientific">Genlisea aurea</name>
    <dbReference type="NCBI Taxonomy" id="192259"/>
    <lineage>
        <taxon>Eukaryota</taxon>
        <taxon>Viridiplantae</taxon>
        <taxon>Streptophyta</taxon>
        <taxon>Embryophyta</taxon>
        <taxon>Tracheophyta</taxon>
        <taxon>Spermatophyta</taxon>
        <taxon>Magnoliopsida</taxon>
        <taxon>eudicotyledons</taxon>
        <taxon>Gunneridae</taxon>
        <taxon>Pentapetalae</taxon>
        <taxon>asterids</taxon>
        <taxon>lamiids</taxon>
        <taxon>Lamiales</taxon>
        <taxon>Lentibulariaceae</taxon>
        <taxon>Genlisea</taxon>
    </lineage>
</organism>
<dbReference type="GO" id="GO:0140359">
    <property type="term" value="F:ABC-type transporter activity"/>
    <property type="evidence" value="ECO:0007669"/>
    <property type="project" value="InterPro"/>
</dbReference>
<evidence type="ECO:0000256" key="5">
    <source>
        <dbReference type="ARBA" id="ARBA00023136"/>
    </source>
</evidence>
<sequence>KNKALLKELSQLGQNSNDLHFKTRRSQPFSVQCAACLWRQTLSLYRNPSYSAVRLLFIILIALILGDLYSGVGSKRSKEEDILDAVGSMFTAITFLGVQNVTTVQPLASFEMSFFYREKAAGLYSPFAYAFGQIVGELPYILLQTLIYSVIVYAMMGFEWKTEKFFWFFFFMLFALLYSTILGMLTVIVTPNEQVAGLTSSVVLTIWVLFSGFIIPKTRISVYWRWCYYATPYGWSLNGLAASQFGDVRTELDNQQTVEEFMRSYFGYSHGSVGYVAAINAAIALLFGACYGFAINIFNFQKR</sequence>
<dbReference type="AlphaFoldDB" id="S8C819"/>
<evidence type="ECO:0000256" key="3">
    <source>
        <dbReference type="ARBA" id="ARBA00022692"/>
    </source>
</evidence>
<feature type="transmembrane region" description="Helical" evidence="6">
    <location>
        <begin position="138"/>
        <end position="158"/>
    </location>
</feature>
<name>S8C819_9LAMI</name>
<comment type="caution">
    <text evidence="8">The sequence shown here is derived from an EMBL/GenBank/DDBJ whole genome shotgun (WGS) entry which is preliminary data.</text>
</comment>
<evidence type="ECO:0000313" key="8">
    <source>
        <dbReference type="EMBL" id="EPS60541.1"/>
    </source>
</evidence>
<dbReference type="Proteomes" id="UP000015453">
    <property type="component" value="Unassembled WGS sequence"/>
</dbReference>
<feature type="non-terminal residue" evidence="8">
    <location>
        <position position="1"/>
    </location>
</feature>
<dbReference type="InterPro" id="IPR013525">
    <property type="entry name" value="ABC2_TM"/>
</dbReference>
<proteinExistence type="predicted"/>
<feature type="transmembrane region" description="Helical" evidence="6">
    <location>
        <begin position="195"/>
        <end position="215"/>
    </location>
</feature>
<reference evidence="8 9" key="1">
    <citation type="journal article" date="2013" name="BMC Genomics">
        <title>The miniature genome of a carnivorous plant Genlisea aurea contains a low number of genes and short non-coding sequences.</title>
        <authorList>
            <person name="Leushkin E.V."/>
            <person name="Sutormin R.A."/>
            <person name="Nabieva E.R."/>
            <person name="Penin A.A."/>
            <person name="Kondrashov A.S."/>
            <person name="Logacheva M.D."/>
        </authorList>
    </citation>
    <scope>NUCLEOTIDE SEQUENCE [LARGE SCALE GENOMIC DNA]</scope>
</reference>
<feature type="domain" description="ABC-2 type transporter transmembrane" evidence="7">
    <location>
        <begin position="32"/>
        <end position="245"/>
    </location>
</feature>
<feature type="transmembrane region" description="Helical" evidence="6">
    <location>
        <begin position="165"/>
        <end position="189"/>
    </location>
</feature>
<keyword evidence="9" id="KW-1185">Reference proteome</keyword>
<dbReference type="GO" id="GO:0005886">
    <property type="term" value="C:plasma membrane"/>
    <property type="evidence" value="ECO:0007669"/>
    <property type="project" value="UniProtKB-ARBA"/>
</dbReference>
<dbReference type="OrthoDB" id="910590at2759"/>
<evidence type="ECO:0000256" key="2">
    <source>
        <dbReference type="ARBA" id="ARBA00022448"/>
    </source>
</evidence>
<dbReference type="PANTHER" id="PTHR19241">
    <property type="entry name" value="ATP-BINDING CASSETTE TRANSPORTER"/>
    <property type="match status" value="1"/>
</dbReference>